<keyword evidence="6" id="KW-1185">Reference proteome</keyword>
<evidence type="ECO:0000256" key="4">
    <source>
        <dbReference type="SAM" id="SignalP"/>
    </source>
</evidence>
<dbReference type="SUPFAM" id="SSF50494">
    <property type="entry name" value="Trypsin-like serine proteases"/>
    <property type="match status" value="1"/>
</dbReference>
<dbReference type="InterPro" id="IPR043504">
    <property type="entry name" value="Peptidase_S1_PA_chymotrypsin"/>
</dbReference>
<keyword evidence="4" id="KW-0732">Signal</keyword>
<dbReference type="InterPro" id="IPR051487">
    <property type="entry name" value="Ser/Thr_Proteases_Immune/Dev"/>
</dbReference>
<dbReference type="Gene3D" id="2.40.10.10">
    <property type="entry name" value="Trypsin-like serine proteases"/>
    <property type="match status" value="1"/>
</dbReference>
<comment type="similarity">
    <text evidence="2">Belongs to the peptidase S1 family. CLIP subfamily.</text>
</comment>
<evidence type="ECO:0000256" key="3">
    <source>
        <dbReference type="RuleBase" id="RU363034"/>
    </source>
</evidence>
<dbReference type="Pfam" id="PF00089">
    <property type="entry name" value="Trypsin"/>
    <property type="match status" value="1"/>
</dbReference>
<dbReference type="PROSITE" id="PS50240">
    <property type="entry name" value="TRYPSIN_DOM"/>
    <property type="match status" value="1"/>
</dbReference>
<reference evidence="7" key="1">
    <citation type="submission" date="2025-08" db="UniProtKB">
        <authorList>
            <consortium name="RefSeq"/>
        </authorList>
    </citation>
    <scope>IDENTIFICATION</scope>
</reference>
<dbReference type="InterPro" id="IPR001254">
    <property type="entry name" value="Trypsin_dom"/>
</dbReference>
<evidence type="ECO:0000256" key="2">
    <source>
        <dbReference type="ARBA" id="ARBA00024195"/>
    </source>
</evidence>
<keyword evidence="3" id="KW-0645">Protease</keyword>
<feature type="domain" description="Peptidase S1" evidence="5">
    <location>
        <begin position="26"/>
        <end position="258"/>
    </location>
</feature>
<dbReference type="InterPro" id="IPR018114">
    <property type="entry name" value="TRYPSIN_HIS"/>
</dbReference>
<dbReference type="FunFam" id="2.40.10.10:FF:000068">
    <property type="entry name" value="transmembrane protease serine 2"/>
    <property type="match status" value="1"/>
</dbReference>
<keyword evidence="3" id="KW-0720">Serine protease</keyword>
<keyword evidence="1" id="KW-1015">Disulfide bond</keyword>
<dbReference type="InterPro" id="IPR033116">
    <property type="entry name" value="TRYPSIN_SER"/>
</dbReference>
<proteinExistence type="inferred from homology"/>
<dbReference type="PROSITE" id="PS00135">
    <property type="entry name" value="TRYPSIN_SER"/>
    <property type="match status" value="1"/>
</dbReference>
<dbReference type="KEGG" id="osn:115224282"/>
<evidence type="ECO:0000259" key="5">
    <source>
        <dbReference type="PROSITE" id="PS50240"/>
    </source>
</evidence>
<name>A0A6P7TNA0_9MOLL</name>
<dbReference type="InterPro" id="IPR009003">
    <property type="entry name" value="Peptidase_S1_PA"/>
</dbReference>
<dbReference type="InterPro" id="IPR001314">
    <property type="entry name" value="Peptidase_S1A"/>
</dbReference>
<keyword evidence="3" id="KW-0378">Hydrolase</keyword>
<accession>A0A6P7TNA0</accession>
<evidence type="ECO:0000313" key="6">
    <source>
        <dbReference type="Proteomes" id="UP000515154"/>
    </source>
</evidence>
<dbReference type="PROSITE" id="PS00134">
    <property type="entry name" value="TRYPSIN_HIS"/>
    <property type="match status" value="1"/>
</dbReference>
<dbReference type="PANTHER" id="PTHR24256">
    <property type="entry name" value="TRYPTASE-RELATED"/>
    <property type="match status" value="1"/>
</dbReference>
<dbReference type="SMART" id="SM00020">
    <property type="entry name" value="Tryp_SPc"/>
    <property type="match status" value="1"/>
</dbReference>
<dbReference type="PRINTS" id="PR00722">
    <property type="entry name" value="CHYMOTRYPSIN"/>
</dbReference>
<evidence type="ECO:0000256" key="1">
    <source>
        <dbReference type="ARBA" id="ARBA00023157"/>
    </source>
</evidence>
<dbReference type="CDD" id="cd00190">
    <property type="entry name" value="Tryp_SPc"/>
    <property type="match status" value="1"/>
</dbReference>
<evidence type="ECO:0000313" key="7">
    <source>
        <dbReference type="RefSeq" id="XP_029650957.1"/>
    </source>
</evidence>
<dbReference type="GO" id="GO:0006508">
    <property type="term" value="P:proteolysis"/>
    <property type="evidence" value="ECO:0007669"/>
    <property type="project" value="UniProtKB-KW"/>
</dbReference>
<feature type="signal peptide" evidence="4">
    <location>
        <begin position="1"/>
        <end position="19"/>
    </location>
</feature>
<sequence length="260" mass="28498">MYTLLSVLCLVTILSRASAKPPVTHIVDGSPAEECQFPSIVHLQFEVYDGIIECGGTLLSKNHVLTAAHCFPDDFYIYGSSVNIGTTNNTVTGQHLTFVKDYAIHTEFSTDPMRNDIAILSLEKPVKYNRCMKAARLPKIGETFTDKRCIAAGWGQTGSKEESSEKLLHVTMPVIDHDECVSKMDYASLNEQHICAGDFKTGGASTCMGDSGGPLYCPSSNGKMVLAGITSFGYDCQHDAAIFTNVAYYKRWIKSLMKIL</sequence>
<dbReference type="GO" id="GO:0004252">
    <property type="term" value="F:serine-type endopeptidase activity"/>
    <property type="evidence" value="ECO:0007669"/>
    <property type="project" value="InterPro"/>
</dbReference>
<protein>
    <submittedName>
        <fullName evidence="7">Plasma kallikrein</fullName>
    </submittedName>
</protein>
<feature type="chain" id="PRO_5028184786" evidence="4">
    <location>
        <begin position="20"/>
        <end position="260"/>
    </location>
</feature>
<dbReference type="AlphaFoldDB" id="A0A6P7TNA0"/>
<organism evidence="6 7">
    <name type="scientific">Octopus sinensis</name>
    <name type="common">East Asian common octopus</name>
    <dbReference type="NCBI Taxonomy" id="2607531"/>
    <lineage>
        <taxon>Eukaryota</taxon>
        <taxon>Metazoa</taxon>
        <taxon>Spiralia</taxon>
        <taxon>Lophotrochozoa</taxon>
        <taxon>Mollusca</taxon>
        <taxon>Cephalopoda</taxon>
        <taxon>Coleoidea</taxon>
        <taxon>Octopodiformes</taxon>
        <taxon>Octopoda</taxon>
        <taxon>Incirrata</taxon>
        <taxon>Octopodidae</taxon>
        <taxon>Octopus</taxon>
    </lineage>
</organism>
<dbReference type="RefSeq" id="XP_029650957.1">
    <property type="nucleotide sequence ID" value="XM_029795097.2"/>
</dbReference>
<dbReference type="Proteomes" id="UP000515154">
    <property type="component" value="Linkage group LG25"/>
</dbReference>
<dbReference type="FunFam" id="2.40.10.10:FF:000002">
    <property type="entry name" value="Transmembrane protease serine"/>
    <property type="match status" value="1"/>
</dbReference>
<gene>
    <name evidence="7" type="primary">LOC115224282</name>
</gene>